<feature type="region of interest" description="Disordered" evidence="4">
    <location>
        <begin position="350"/>
        <end position="372"/>
    </location>
</feature>
<dbReference type="FunFam" id="1.25.70.10:FF:000001">
    <property type="entry name" value="Mitochondrial transcription termination factor-like"/>
    <property type="match status" value="1"/>
</dbReference>
<keyword evidence="2" id="KW-0806">Transcription termination</keyword>
<evidence type="ECO:0000256" key="1">
    <source>
        <dbReference type="ARBA" id="ARBA00007692"/>
    </source>
</evidence>
<dbReference type="Pfam" id="PF02536">
    <property type="entry name" value="mTERF"/>
    <property type="match status" value="1"/>
</dbReference>
<comment type="similarity">
    <text evidence="1">Belongs to the mTERF family.</text>
</comment>
<evidence type="ECO:0000256" key="2">
    <source>
        <dbReference type="ARBA" id="ARBA00022472"/>
    </source>
</evidence>
<evidence type="ECO:0000256" key="4">
    <source>
        <dbReference type="SAM" id="MobiDB-lite"/>
    </source>
</evidence>
<dbReference type="Proteomes" id="UP000515121">
    <property type="component" value="Unplaced"/>
</dbReference>
<dbReference type="InterPro" id="IPR003690">
    <property type="entry name" value="MTERF"/>
</dbReference>
<protein>
    <submittedName>
        <fullName evidence="6">Uncharacterized protein LOC111296801</fullName>
    </submittedName>
</protein>
<keyword evidence="3" id="KW-0809">Transit peptide</keyword>
<keyword evidence="5" id="KW-1185">Reference proteome</keyword>
<gene>
    <name evidence="6" type="primary">LOC111296801</name>
</gene>
<evidence type="ECO:0000313" key="6">
    <source>
        <dbReference type="RefSeq" id="XP_022747006.1"/>
    </source>
</evidence>
<feature type="region of interest" description="Disordered" evidence="4">
    <location>
        <begin position="21"/>
        <end position="46"/>
    </location>
</feature>
<dbReference type="Gene3D" id="1.25.70.10">
    <property type="entry name" value="Transcription termination factor 3, mitochondrial"/>
    <property type="match status" value="1"/>
</dbReference>
<feature type="compositionally biased region" description="Low complexity" evidence="4">
    <location>
        <begin position="33"/>
        <end position="46"/>
    </location>
</feature>
<dbReference type="AlphaFoldDB" id="A0A6P5Z3U7"/>
<keyword evidence="2" id="KW-0804">Transcription</keyword>
<dbReference type="GeneID" id="111296801"/>
<dbReference type="GO" id="GO:0003676">
    <property type="term" value="F:nucleic acid binding"/>
    <property type="evidence" value="ECO:0007669"/>
    <property type="project" value="InterPro"/>
</dbReference>
<accession>A0A6P5Z3U7</accession>
<dbReference type="PANTHER" id="PTHR13068:SF31">
    <property type="entry name" value="TRANSCRIPTION TERMINATION FACTOR MTERF2, CHLOROPLASTIC-LIKE"/>
    <property type="match status" value="1"/>
</dbReference>
<proteinExistence type="inferred from homology"/>
<dbReference type="PANTHER" id="PTHR13068">
    <property type="entry name" value="CGI-12 PROTEIN-RELATED"/>
    <property type="match status" value="1"/>
</dbReference>
<organism evidence="5 6">
    <name type="scientific">Durio zibethinus</name>
    <name type="common">Durian</name>
    <dbReference type="NCBI Taxonomy" id="66656"/>
    <lineage>
        <taxon>Eukaryota</taxon>
        <taxon>Viridiplantae</taxon>
        <taxon>Streptophyta</taxon>
        <taxon>Embryophyta</taxon>
        <taxon>Tracheophyta</taxon>
        <taxon>Spermatophyta</taxon>
        <taxon>Magnoliopsida</taxon>
        <taxon>eudicotyledons</taxon>
        <taxon>Gunneridae</taxon>
        <taxon>Pentapetalae</taxon>
        <taxon>rosids</taxon>
        <taxon>malvids</taxon>
        <taxon>Malvales</taxon>
        <taxon>Malvaceae</taxon>
        <taxon>Helicteroideae</taxon>
        <taxon>Durio</taxon>
    </lineage>
</organism>
<dbReference type="InterPro" id="IPR038538">
    <property type="entry name" value="MTERF_sf"/>
</dbReference>
<reference evidence="6" key="1">
    <citation type="submission" date="2025-08" db="UniProtKB">
        <authorList>
            <consortium name="RefSeq"/>
        </authorList>
    </citation>
    <scope>IDENTIFICATION</scope>
    <source>
        <tissue evidence="6">Fruit stalk</tissue>
    </source>
</reference>
<dbReference type="SMART" id="SM00733">
    <property type="entry name" value="Mterf"/>
    <property type="match status" value="7"/>
</dbReference>
<dbReference type="OrthoDB" id="637682at2759"/>
<dbReference type="GO" id="GO:0006353">
    <property type="term" value="P:DNA-templated transcription termination"/>
    <property type="evidence" value="ECO:0007669"/>
    <property type="project" value="UniProtKB-KW"/>
</dbReference>
<dbReference type="RefSeq" id="XP_022747006.1">
    <property type="nucleotide sequence ID" value="XM_022891271.1"/>
</dbReference>
<keyword evidence="2" id="KW-0805">Transcription regulation</keyword>
<sequence>MAKIPLRNLLSLIQKRFLETNPTPSSASKQPPLKSALSTSPNSSPKSASVLNCLKSYGFETTQIATLVQKRPEILNCKVKTKLKPKLEYLIQKGFVGNLLPELIVSNPLILFRSLDSHIKPSFEFLSPFLNVEELFVAIKRSSSWLLTLKLSTVLQPNVDLLISEGISASRISKLLVSQPRVLLQSHDRMVYAVKTLKEIGHEPKQLKFIQALRVICSISKSNWTKKVEVFMSLGWSKEEVFNTFRKDPICLTCSEKKLRYLMDFYVNTMKLDAKTIIACPTLLHYSIDKRIIARYKVLKVLRSMKLIKEDKKIVWAIPLSEKKFLEEYITKHRDKVPGLLDMYQNAAKQRKTTKGKNEKFDPKSASLTPVV</sequence>
<name>A0A6P5Z3U7_DURZI</name>
<dbReference type="KEGG" id="dzi:111296801"/>
<evidence type="ECO:0000313" key="5">
    <source>
        <dbReference type="Proteomes" id="UP000515121"/>
    </source>
</evidence>
<evidence type="ECO:0000256" key="3">
    <source>
        <dbReference type="ARBA" id="ARBA00022946"/>
    </source>
</evidence>